<organism evidence="3 4">
    <name type="scientific">Skeletonema marinoi</name>
    <dbReference type="NCBI Taxonomy" id="267567"/>
    <lineage>
        <taxon>Eukaryota</taxon>
        <taxon>Sar</taxon>
        <taxon>Stramenopiles</taxon>
        <taxon>Ochrophyta</taxon>
        <taxon>Bacillariophyta</taxon>
        <taxon>Coscinodiscophyceae</taxon>
        <taxon>Thalassiosirophycidae</taxon>
        <taxon>Thalassiosirales</taxon>
        <taxon>Skeletonemataceae</taxon>
        <taxon>Skeletonema</taxon>
        <taxon>Skeletonema marinoi-dohrnii complex</taxon>
    </lineage>
</organism>
<keyword evidence="1" id="KW-0732">Signal</keyword>
<dbReference type="Gene3D" id="2.170.270.10">
    <property type="entry name" value="SET domain"/>
    <property type="match status" value="1"/>
</dbReference>
<gene>
    <name evidence="3" type="ORF">QTG54_016238</name>
</gene>
<proteinExistence type="predicted"/>
<name>A0AAD8XTB9_9STRA</name>
<dbReference type="SUPFAM" id="SSF82199">
    <property type="entry name" value="SET domain"/>
    <property type="match status" value="1"/>
</dbReference>
<dbReference type="InterPro" id="IPR001214">
    <property type="entry name" value="SET_dom"/>
</dbReference>
<feature type="domain" description="SET" evidence="2">
    <location>
        <begin position="264"/>
        <end position="349"/>
    </location>
</feature>
<evidence type="ECO:0000259" key="2">
    <source>
        <dbReference type="Pfam" id="PF00856"/>
    </source>
</evidence>
<dbReference type="EMBL" id="JATAAI010000054">
    <property type="protein sequence ID" value="KAK1733100.1"/>
    <property type="molecule type" value="Genomic_DNA"/>
</dbReference>
<dbReference type="Pfam" id="PF00856">
    <property type="entry name" value="SET"/>
    <property type="match status" value="1"/>
</dbReference>
<protein>
    <recommendedName>
        <fullName evidence="2">SET domain-containing protein</fullName>
    </recommendedName>
</protein>
<evidence type="ECO:0000313" key="4">
    <source>
        <dbReference type="Proteomes" id="UP001224775"/>
    </source>
</evidence>
<feature type="chain" id="PRO_5041910521" description="SET domain-containing protein" evidence="1">
    <location>
        <begin position="22"/>
        <end position="393"/>
    </location>
</feature>
<feature type="signal peptide" evidence="1">
    <location>
        <begin position="1"/>
        <end position="21"/>
    </location>
</feature>
<sequence>MCPSLSKAAILTAAIAVAATSYNPFIQPTTVDAFGVAPTLSRRCGHTLLQSEKSVTSVSATINIMDSITLNDKIELRNPAPDEREKGGVEVAADGSGIKALEVLARIPRNLILASTDMSPRIIDAVSAARNITWATELTAVTLAALHPTEEEAASSSNDDADVMQIKQAWIQSWKAGGWGSADDLGPDIAGDVVGTLLTTGSDNDHNVYAKFRMPCHPALMKASFGLEFLTNCTEEEARAALTTRGFTYRSMRDALEGLVLESTERKSKGTKRDKRCWDVGDALDRVMARATTLQLDADETTTSHVIVPVYEYLAHSLNANSKLVSIDNEVLLVATRDIEAGESITRDYTLAPRIVGVNDESSAEADELAALQLLLQFGLPPSAWPTAKDESS</sequence>
<keyword evidence="4" id="KW-1185">Reference proteome</keyword>
<dbReference type="AlphaFoldDB" id="A0AAD8XTB9"/>
<dbReference type="Proteomes" id="UP001224775">
    <property type="component" value="Unassembled WGS sequence"/>
</dbReference>
<evidence type="ECO:0000313" key="3">
    <source>
        <dbReference type="EMBL" id="KAK1733100.1"/>
    </source>
</evidence>
<dbReference type="InterPro" id="IPR046341">
    <property type="entry name" value="SET_dom_sf"/>
</dbReference>
<reference evidence="3" key="1">
    <citation type="submission" date="2023-06" db="EMBL/GenBank/DDBJ databases">
        <title>Survivors Of The Sea: Transcriptome response of Skeletonema marinoi to long-term dormancy.</title>
        <authorList>
            <person name="Pinder M.I.M."/>
            <person name="Kourtchenko O."/>
            <person name="Robertson E.K."/>
            <person name="Larsson T."/>
            <person name="Maumus F."/>
            <person name="Osuna-Cruz C.M."/>
            <person name="Vancaester E."/>
            <person name="Stenow R."/>
            <person name="Vandepoele K."/>
            <person name="Ploug H."/>
            <person name="Bruchert V."/>
            <person name="Godhe A."/>
            <person name="Topel M."/>
        </authorList>
    </citation>
    <scope>NUCLEOTIDE SEQUENCE</scope>
    <source>
        <strain evidence="3">R05AC</strain>
    </source>
</reference>
<evidence type="ECO:0000256" key="1">
    <source>
        <dbReference type="SAM" id="SignalP"/>
    </source>
</evidence>
<accession>A0AAD8XTB9</accession>
<comment type="caution">
    <text evidence="3">The sequence shown here is derived from an EMBL/GenBank/DDBJ whole genome shotgun (WGS) entry which is preliminary data.</text>
</comment>